<comment type="caution">
    <text evidence="4">The sequence shown here is derived from an EMBL/GenBank/DDBJ whole genome shotgun (WGS) entry which is preliminary data.</text>
</comment>
<gene>
    <name evidence="4" type="primary">racA</name>
    <name evidence="4" type="ORF">AADEFJLK_04540</name>
</gene>
<dbReference type="Proteomes" id="UP000237423">
    <property type="component" value="Unassembled WGS sequence"/>
</dbReference>
<evidence type="ECO:0000313" key="4">
    <source>
        <dbReference type="EMBL" id="POZ49695.1"/>
    </source>
</evidence>
<accession>A0A2S5CFV8</accession>
<keyword evidence="3" id="KW-1133">Transmembrane helix</keyword>
<dbReference type="AlphaFoldDB" id="A0A2S5CFV8"/>
<name>A0A2S5CFV8_9GAMM</name>
<evidence type="ECO:0000256" key="1">
    <source>
        <dbReference type="SAM" id="Coils"/>
    </source>
</evidence>
<reference evidence="4 5" key="1">
    <citation type="submission" date="2017-11" db="EMBL/GenBank/DDBJ databases">
        <title>Draft Genome Sequence of Methylobacter psychrotolerans Sph1T, an Obligate Methanotroph from Low-Temperature Environments.</title>
        <authorList>
            <person name="Oshkin I.Y."/>
            <person name="Miroshnikov K."/>
            <person name="Belova S.E."/>
            <person name="Korzhenkov A."/>
            <person name="Toshchakov S.V."/>
            <person name="Dedysh S.N."/>
        </authorList>
    </citation>
    <scope>NUCLEOTIDE SEQUENCE [LARGE SCALE GENOMIC DNA]</scope>
    <source>
        <strain evidence="4 5">Sph1</strain>
    </source>
</reference>
<keyword evidence="3" id="KW-0812">Transmembrane</keyword>
<dbReference type="RefSeq" id="WP_146054718.1">
    <property type="nucleotide sequence ID" value="NZ_PGFZ01000029.1"/>
</dbReference>
<evidence type="ECO:0000313" key="5">
    <source>
        <dbReference type="Proteomes" id="UP000237423"/>
    </source>
</evidence>
<feature type="coiled-coil region" evidence="1">
    <location>
        <begin position="74"/>
        <end position="122"/>
    </location>
</feature>
<keyword evidence="3" id="KW-0472">Membrane</keyword>
<evidence type="ECO:0000256" key="2">
    <source>
        <dbReference type="SAM" id="MobiDB-lite"/>
    </source>
</evidence>
<feature type="region of interest" description="Disordered" evidence="2">
    <location>
        <begin position="1"/>
        <end position="40"/>
    </location>
</feature>
<organism evidence="4 5">
    <name type="scientific">Methylovulum psychrotolerans</name>
    <dbReference type="NCBI Taxonomy" id="1704499"/>
    <lineage>
        <taxon>Bacteria</taxon>
        <taxon>Pseudomonadati</taxon>
        <taxon>Pseudomonadota</taxon>
        <taxon>Gammaproteobacteria</taxon>
        <taxon>Methylococcales</taxon>
        <taxon>Methylococcaceae</taxon>
        <taxon>Methylovulum</taxon>
    </lineage>
</organism>
<dbReference type="Gene3D" id="1.10.1660.10">
    <property type="match status" value="1"/>
</dbReference>
<dbReference type="EMBL" id="PGFZ01000029">
    <property type="protein sequence ID" value="POZ49695.1"/>
    <property type="molecule type" value="Genomic_DNA"/>
</dbReference>
<evidence type="ECO:0000256" key="3">
    <source>
        <dbReference type="SAM" id="Phobius"/>
    </source>
</evidence>
<protein>
    <submittedName>
        <fullName evidence="4">Chromosome-anchoring protein RacA</fullName>
    </submittedName>
</protein>
<proteinExistence type="predicted"/>
<sequence>MLTLGQAAKETGVSKTAISRAIKSGRLSASKNEQGDYQIDPAELFRVYPVTGERNSDAKQDATPKDYSVLQGNSDVLRELLRQVEGERDDLRRRLDNAEAAREREADEREKAAAELRRLTLLITHEQQAPKAEPEQAQPVPPATPPKFLGASVKVWATIALASFMAVVWMWWNSR</sequence>
<keyword evidence="1" id="KW-0175">Coiled coil</keyword>
<feature type="transmembrane region" description="Helical" evidence="3">
    <location>
        <begin position="155"/>
        <end position="172"/>
    </location>
</feature>